<evidence type="ECO:0000313" key="3">
    <source>
        <dbReference type="EMBL" id="KAK4317531.1"/>
    </source>
</evidence>
<dbReference type="InterPro" id="IPR047147">
    <property type="entry name" value="FBX5_43"/>
</dbReference>
<dbReference type="AlphaFoldDB" id="A0AAE1Q0T6"/>
<feature type="region of interest" description="Disordered" evidence="1">
    <location>
        <begin position="241"/>
        <end position="263"/>
    </location>
</feature>
<feature type="compositionally biased region" description="Basic and acidic residues" evidence="1">
    <location>
        <begin position="241"/>
        <end position="251"/>
    </location>
</feature>
<sequence length="375" mass="42025">MEGEVASEQAEDKHKVSIIARKLNSCTNDSGYSSDVFTSPELSRECLKGTFSKLSCLTPDVAKQPVAITRLTRLTSTPNCLDNQEIFCPPIPKLEVFDVSHTTSEAASSFSTSTALEMCELEVACLGTSILQTNIPSTCKKIEPFREQSKHLARNLPERQKATLSKVITRRRASQWVFVRLLGEADYLAVRVLKYLSGKDLLTISHVNRQLRNLILQDKILSSRKTSYIIKRRKECENVGKENYQQKKSDGENESSESFGKLSPRKHLSAIQNLNPTSPKKSAGTPSISSLSEKFIEEGRKLPKGQQLQKCAKCLAPAKVQKGQQRAICSCGYDYCTRCFLPYHTRPQECPSLKPRTRTGNGIFSDKCKRSLRRL</sequence>
<organism evidence="3 4">
    <name type="scientific">Petrolisthes manimaculis</name>
    <dbReference type="NCBI Taxonomy" id="1843537"/>
    <lineage>
        <taxon>Eukaryota</taxon>
        <taxon>Metazoa</taxon>
        <taxon>Ecdysozoa</taxon>
        <taxon>Arthropoda</taxon>
        <taxon>Crustacea</taxon>
        <taxon>Multicrustacea</taxon>
        <taxon>Malacostraca</taxon>
        <taxon>Eumalacostraca</taxon>
        <taxon>Eucarida</taxon>
        <taxon>Decapoda</taxon>
        <taxon>Pleocyemata</taxon>
        <taxon>Anomura</taxon>
        <taxon>Galatheoidea</taxon>
        <taxon>Porcellanidae</taxon>
        <taxon>Petrolisthes</taxon>
    </lineage>
</organism>
<dbReference type="Proteomes" id="UP001292094">
    <property type="component" value="Unassembled WGS sequence"/>
</dbReference>
<comment type="caution">
    <text evidence="3">The sequence shown here is derived from an EMBL/GenBank/DDBJ whole genome shotgun (WGS) entry which is preliminary data.</text>
</comment>
<proteinExistence type="predicted"/>
<dbReference type="PANTHER" id="PTHR15493:SF9">
    <property type="entry name" value="GH14043P"/>
    <property type="match status" value="1"/>
</dbReference>
<accession>A0AAE1Q0T6</accession>
<dbReference type="EMBL" id="JAWZYT010000915">
    <property type="protein sequence ID" value="KAK4317531.1"/>
    <property type="molecule type" value="Genomic_DNA"/>
</dbReference>
<feature type="domain" description="F-box" evidence="2">
    <location>
        <begin position="190"/>
        <end position="220"/>
    </location>
</feature>
<dbReference type="PANTHER" id="PTHR15493">
    <property type="entry name" value="F-BOX ONLY PROTEIN 5 AND 43"/>
    <property type="match status" value="1"/>
</dbReference>
<dbReference type="Pfam" id="PF00646">
    <property type="entry name" value="F-box"/>
    <property type="match status" value="1"/>
</dbReference>
<dbReference type="CDD" id="cd20348">
    <property type="entry name" value="BRcat_RBR_EMI"/>
    <property type="match status" value="1"/>
</dbReference>
<evidence type="ECO:0000256" key="1">
    <source>
        <dbReference type="SAM" id="MobiDB-lite"/>
    </source>
</evidence>
<dbReference type="InterPro" id="IPR001810">
    <property type="entry name" value="F-box_dom"/>
</dbReference>
<dbReference type="GO" id="GO:0007088">
    <property type="term" value="P:regulation of mitotic nuclear division"/>
    <property type="evidence" value="ECO:0007669"/>
    <property type="project" value="InterPro"/>
</dbReference>
<protein>
    <recommendedName>
        <fullName evidence="2">F-box domain-containing protein</fullName>
    </recommendedName>
</protein>
<evidence type="ECO:0000313" key="4">
    <source>
        <dbReference type="Proteomes" id="UP001292094"/>
    </source>
</evidence>
<name>A0AAE1Q0T6_9EUCA</name>
<reference evidence="3" key="1">
    <citation type="submission" date="2023-11" db="EMBL/GenBank/DDBJ databases">
        <title>Genome assemblies of two species of porcelain crab, Petrolisthes cinctipes and Petrolisthes manimaculis (Anomura: Porcellanidae).</title>
        <authorList>
            <person name="Angst P."/>
        </authorList>
    </citation>
    <scope>NUCLEOTIDE SEQUENCE</scope>
    <source>
        <strain evidence="3">PB745_02</strain>
        <tissue evidence="3">Gill</tissue>
    </source>
</reference>
<gene>
    <name evidence="3" type="ORF">Pmani_011377</name>
</gene>
<dbReference type="GO" id="GO:0005634">
    <property type="term" value="C:nucleus"/>
    <property type="evidence" value="ECO:0007669"/>
    <property type="project" value="TreeGrafter"/>
</dbReference>
<dbReference type="GO" id="GO:0045835">
    <property type="term" value="P:negative regulation of meiotic nuclear division"/>
    <property type="evidence" value="ECO:0007669"/>
    <property type="project" value="InterPro"/>
</dbReference>
<evidence type="ECO:0000259" key="2">
    <source>
        <dbReference type="Pfam" id="PF00646"/>
    </source>
</evidence>
<dbReference type="SUPFAM" id="SSF57850">
    <property type="entry name" value="RING/U-box"/>
    <property type="match status" value="1"/>
</dbReference>
<dbReference type="Gene3D" id="2.20.25.20">
    <property type="match status" value="1"/>
</dbReference>
<keyword evidence="4" id="KW-1185">Reference proteome</keyword>